<dbReference type="AlphaFoldDB" id="A0A7W7KC43"/>
<evidence type="ECO:0000313" key="2">
    <source>
        <dbReference type="EMBL" id="MBB4860114.1"/>
    </source>
</evidence>
<dbReference type="PROSITE" id="PS50837">
    <property type="entry name" value="NACHT"/>
    <property type="match status" value="1"/>
</dbReference>
<comment type="caution">
    <text evidence="2">The sequence shown here is derived from an EMBL/GenBank/DDBJ whole genome shotgun (WGS) entry which is preliminary data.</text>
</comment>
<dbReference type="InterPro" id="IPR007111">
    <property type="entry name" value="NACHT_NTPase"/>
</dbReference>
<evidence type="ECO:0000313" key="3">
    <source>
        <dbReference type="Proteomes" id="UP000555448"/>
    </source>
</evidence>
<dbReference type="EMBL" id="JACHLR010000017">
    <property type="protein sequence ID" value="MBB4860114.1"/>
    <property type="molecule type" value="Genomic_DNA"/>
</dbReference>
<dbReference type="PANTHER" id="PTHR46844:SF1">
    <property type="entry name" value="SLR5058 PROTEIN"/>
    <property type="match status" value="1"/>
</dbReference>
<accession>A0A7W7KC43</accession>
<dbReference type="Gene3D" id="3.40.50.300">
    <property type="entry name" value="P-loop containing nucleotide triphosphate hydrolases"/>
    <property type="match status" value="1"/>
</dbReference>
<dbReference type="PANTHER" id="PTHR46844">
    <property type="entry name" value="SLR5058 PROTEIN"/>
    <property type="match status" value="1"/>
</dbReference>
<evidence type="ECO:0000259" key="1">
    <source>
        <dbReference type="PROSITE" id="PS50837"/>
    </source>
</evidence>
<dbReference type="Proteomes" id="UP000555448">
    <property type="component" value="Unassembled WGS sequence"/>
</dbReference>
<dbReference type="InterPro" id="IPR027417">
    <property type="entry name" value="P-loop_NTPase"/>
</dbReference>
<feature type="domain" description="NACHT" evidence="1">
    <location>
        <begin position="108"/>
        <end position="230"/>
    </location>
</feature>
<dbReference type="RefSeq" id="WP_184248282.1">
    <property type="nucleotide sequence ID" value="NZ_JACHLR010000017.1"/>
</dbReference>
<reference evidence="2 3" key="1">
    <citation type="submission" date="2020-08" db="EMBL/GenBank/DDBJ databases">
        <title>Functional genomics of gut bacteria from endangered species of beetles.</title>
        <authorList>
            <person name="Carlos-Shanley C."/>
        </authorList>
    </citation>
    <scope>NUCLEOTIDE SEQUENCE [LARGE SCALE GENOMIC DNA]</scope>
    <source>
        <strain evidence="2 3">S00245</strain>
    </source>
</reference>
<keyword evidence="3" id="KW-1185">Reference proteome</keyword>
<dbReference type="Pfam" id="PF05729">
    <property type="entry name" value="NACHT"/>
    <property type="match status" value="1"/>
</dbReference>
<proteinExistence type="predicted"/>
<name>A0A7W7KC43_9SPHN</name>
<dbReference type="SUPFAM" id="SSF52540">
    <property type="entry name" value="P-loop containing nucleoside triphosphate hydrolases"/>
    <property type="match status" value="1"/>
</dbReference>
<organism evidence="2 3">
    <name type="scientific">Novosphingobium chloroacetimidivorans</name>
    <dbReference type="NCBI Taxonomy" id="1428314"/>
    <lineage>
        <taxon>Bacteria</taxon>
        <taxon>Pseudomonadati</taxon>
        <taxon>Pseudomonadota</taxon>
        <taxon>Alphaproteobacteria</taxon>
        <taxon>Sphingomonadales</taxon>
        <taxon>Sphingomonadaceae</taxon>
        <taxon>Novosphingobium</taxon>
    </lineage>
</organism>
<protein>
    <recommendedName>
        <fullName evidence="1">NACHT domain-containing protein</fullName>
    </recommendedName>
</protein>
<sequence>MVAKALTDALAHFDAASVITKALAGAAPKIANSVATEVKKAPERLSQALGLAYTDHLQTTFSKCYKIKTLIYRDEPVELLSQYVSIKLQKGRSKVTDNYLIEKLDEYKNIIVQGSGGSGKTMFMKYLALSRFENPRGRIPIFVELRTIDYASGKSLEQLVYEDSASKKSRLSFEQFEKALSAGIFLIVLDGLDEVDPQHREKMHRQIMKMPERYPENVLILSSREDPALDGWTQFYNFSVLPLDKRQVSSVIRKIEFDKAIKQKFLKDLGSGLYEKHQSFLTNPLLATIMLLRYDQFGNASHKIHIFYDQAFEALFFKHDISKGVYERKRYTDIAVDEFKRLFSVFCFSTYAKNKYAFSRQEIISYIDKASKYCGIVVSSQLILKDLRESVCIIQEEGLLFTFVHRSFQEYIAALFVSNYRGDRLEEYTLSIMSSQVTENAGSILKDMAPIAVLKHWALPKVRSLVDGTKVFDGSSDPALFITNVCGDLFFETAWEVRGYGIGSLGRDILNLNRFYELGLTVFLKSNLLFGSKDDQKAIESKIDPEKLSHYRQRIRQLNAREGVINCRFDQEDNYWLVHTNIVAVMDELCSAAESAKLQLEAQLKAYEVADEDLI</sequence>
<gene>
    <name evidence="2" type="ORF">HNO88_003455</name>
</gene>